<evidence type="ECO:0000256" key="5">
    <source>
        <dbReference type="ARBA" id="ARBA00022842"/>
    </source>
</evidence>
<dbReference type="InterPro" id="IPR000086">
    <property type="entry name" value="NUDIX_hydrolase_dom"/>
</dbReference>
<evidence type="ECO:0000256" key="3">
    <source>
        <dbReference type="ARBA" id="ARBA00022723"/>
    </source>
</evidence>
<dbReference type="CDD" id="cd18870">
    <property type="entry name" value="NUDIX_AcylCoAdiphos_Nudt19"/>
    <property type="match status" value="1"/>
</dbReference>
<comment type="cofactor">
    <cofactor evidence="1">
        <name>Mn(2+)</name>
        <dbReference type="ChEBI" id="CHEBI:29035"/>
    </cofactor>
</comment>
<accession>A0AAU9IJH3</accession>
<keyword evidence="4" id="KW-0378">Hydrolase</keyword>
<gene>
    <name evidence="8" type="ORF">BSTOLATCC_MIC5208</name>
</gene>
<sequence length="287" mass="33275">MIKNATKVIAGLKQERLSSSIILCRPHNNHFQVLMIKRKSSMSFSNALVFPGGALEKYDTDPRWANIIETPSEEIQETAYSQKIDLKSLMIGAIRETWEEVGILLANKTISRTQTGEEFLESCLKEGSRPEIEKLHYFNRLITPLNMPNRFDTVFFLAVLEADREVQLDTNESDYYLWAEPKEFISKHIQKEIILFPPQACALSTLSKFQNLSHVIDYTRRLRKIPTLVDLINNTYAYLMGDYRNQYTPDHFKQSKGIHCLELGKTEIRYQVSPDVESFLMFPSERL</sequence>
<evidence type="ECO:0000256" key="1">
    <source>
        <dbReference type="ARBA" id="ARBA00001936"/>
    </source>
</evidence>
<evidence type="ECO:0000256" key="2">
    <source>
        <dbReference type="ARBA" id="ARBA00001946"/>
    </source>
</evidence>
<evidence type="ECO:0000256" key="4">
    <source>
        <dbReference type="ARBA" id="ARBA00022801"/>
    </source>
</evidence>
<dbReference type="PANTHER" id="PTHR12318">
    <property type="entry name" value="TESTOSTERONE-REGULATED PROTEIN RP2"/>
    <property type="match status" value="1"/>
</dbReference>
<dbReference type="Gene3D" id="3.90.79.10">
    <property type="entry name" value="Nucleoside Triphosphate Pyrophosphohydrolase"/>
    <property type="match status" value="1"/>
</dbReference>
<evidence type="ECO:0000256" key="6">
    <source>
        <dbReference type="ARBA" id="ARBA00023211"/>
    </source>
</evidence>
<evidence type="ECO:0000259" key="7">
    <source>
        <dbReference type="PROSITE" id="PS51462"/>
    </source>
</evidence>
<dbReference type="SUPFAM" id="SSF55811">
    <property type="entry name" value="Nudix"/>
    <property type="match status" value="1"/>
</dbReference>
<dbReference type="InterPro" id="IPR039121">
    <property type="entry name" value="NUDT19"/>
</dbReference>
<dbReference type="GO" id="GO:0016818">
    <property type="term" value="F:hydrolase activity, acting on acid anhydrides, in phosphorus-containing anhydrides"/>
    <property type="evidence" value="ECO:0007669"/>
    <property type="project" value="InterPro"/>
</dbReference>
<dbReference type="GO" id="GO:0005739">
    <property type="term" value="C:mitochondrion"/>
    <property type="evidence" value="ECO:0007669"/>
    <property type="project" value="TreeGrafter"/>
</dbReference>
<reference evidence="8" key="1">
    <citation type="submission" date="2021-09" db="EMBL/GenBank/DDBJ databases">
        <authorList>
            <consortium name="AG Swart"/>
            <person name="Singh M."/>
            <person name="Singh A."/>
            <person name="Seah K."/>
            <person name="Emmerich C."/>
        </authorList>
    </citation>
    <scope>NUCLEOTIDE SEQUENCE</scope>
    <source>
        <strain evidence="8">ATCC30299</strain>
    </source>
</reference>
<organism evidence="8 9">
    <name type="scientific">Blepharisma stoltei</name>
    <dbReference type="NCBI Taxonomy" id="1481888"/>
    <lineage>
        <taxon>Eukaryota</taxon>
        <taxon>Sar</taxon>
        <taxon>Alveolata</taxon>
        <taxon>Ciliophora</taxon>
        <taxon>Postciliodesmatophora</taxon>
        <taxon>Heterotrichea</taxon>
        <taxon>Heterotrichida</taxon>
        <taxon>Blepharismidae</taxon>
        <taxon>Blepharisma</taxon>
    </lineage>
</organism>
<proteinExistence type="predicted"/>
<name>A0AAU9IJH3_9CILI</name>
<keyword evidence="3" id="KW-0479">Metal-binding</keyword>
<evidence type="ECO:0000313" key="9">
    <source>
        <dbReference type="Proteomes" id="UP001162131"/>
    </source>
</evidence>
<dbReference type="GO" id="GO:0046872">
    <property type="term" value="F:metal ion binding"/>
    <property type="evidence" value="ECO:0007669"/>
    <property type="project" value="UniProtKB-KW"/>
</dbReference>
<keyword evidence="5" id="KW-0460">Magnesium</keyword>
<feature type="domain" description="Nudix hydrolase" evidence="7">
    <location>
        <begin position="14"/>
        <end position="202"/>
    </location>
</feature>
<comment type="caution">
    <text evidence="8">The sequence shown here is derived from an EMBL/GenBank/DDBJ whole genome shotgun (WGS) entry which is preliminary data.</text>
</comment>
<dbReference type="AlphaFoldDB" id="A0AAU9IJH3"/>
<keyword evidence="9" id="KW-1185">Reference proteome</keyword>
<dbReference type="PANTHER" id="PTHR12318:SF0">
    <property type="entry name" value="ACYL-COENZYME A DIPHOSPHATASE NUDT19"/>
    <property type="match status" value="1"/>
</dbReference>
<dbReference type="EMBL" id="CAJZBQ010000005">
    <property type="protein sequence ID" value="CAG9311949.1"/>
    <property type="molecule type" value="Genomic_DNA"/>
</dbReference>
<dbReference type="PROSITE" id="PS51462">
    <property type="entry name" value="NUDIX"/>
    <property type="match status" value="1"/>
</dbReference>
<keyword evidence="6" id="KW-0464">Manganese</keyword>
<dbReference type="Proteomes" id="UP001162131">
    <property type="component" value="Unassembled WGS sequence"/>
</dbReference>
<protein>
    <recommendedName>
        <fullName evidence="7">Nudix hydrolase domain-containing protein</fullName>
    </recommendedName>
</protein>
<dbReference type="InterPro" id="IPR015797">
    <property type="entry name" value="NUDIX_hydrolase-like_dom_sf"/>
</dbReference>
<evidence type="ECO:0000313" key="8">
    <source>
        <dbReference type="EMBL" id="CAG9311949.1"/>
    </source>
</evidence>
<comment type="cofactor">
    <cofactor evidence="2">
        <name>Mg(2+)</name>
        <dbReference type="ChEBI" id="CHEBI:18420"/>
    </cofactor>
</comment>